<evidence type="ECO:0000256" key="9">
    <source>
        <dbReference type="SAM" id="Phobius"/>
    </source>
</evidence>
<feature type="transmembrane region" description="Helical" evidence="9">
    <location>
        <begin position="105"/>
        <end position="122"/>
    </location>
</feature>
<keyword evidence="11" id="KW-1185">Reference proteome</keyword>
<comment type="caution">
    <text evidence="10">The sequence shown here is derived from an EMBL/GenBank/DDBJ whole genome shotgun (WGS) entry which is preliminary data.</text>
</comment>
<evidence type="ECO:0000256" key="6">
    <source>
        <dbReference type="ARBA" id="ARBA00023065"/>
    </source>
</evidence>
<evidence type="ECO:0000256" key="4">
    <source>
        <dbReference type="ARBA" id="ARBA00022692"/>
    </source>
</evidence>
<evidence type="ECO:0000256" key="2">
    <source>
        <dbReference type="ARBA" id="ARBA00007079"/>
    </source>
</evidence>
<dbReference type="Pfam" id="PF11744">
    <property type="entry name" value="ALMT"/>
    <property type="match status" value="2"/>
</dbReference>
<comment type="similarity">
    <text evidence="2">Belongs to the aromatic acid exporter (TC 2.A.85) family.</text>
</comment>
<evidence type="ECO:0008006" key="12">
    <source>
        <dbReference type="Google" id="ProtNLM"/>
    </source>
</evidence>
<keyword evidence="3" id="KW-0813">Transport</keyword>
<evidence type="ECO:0000256" key="7">
    <source>
        <dbReference type="ARBA" id="ARBA00023136"/>
    </source>
</evidence>
<gene>
    <name evidence="10" type="ORF">VNO77_44816</name>
</gene>
<evidence type="ECO:0000256" key="5">
    <source>
        <dbReference type="ARBA" id="ARBA00022989"/>
    </source>
</evidence>
<organism evidence="10 11">
    <name type="scientific">Canavalia gladiata</name>
    <name type="common">Sword bean</name>
    <name type="synonym">Dolichos gladiatus</name>
    <dbReference type="NCBI Taxonomy" id="3824"/>
    <lineage>
        <taxon>Eukaryota</taxon>
        <taxon>Viridiplantae</taxon>
        <taxon>Streptophyta</taxon>
        <taxon>Embryophyta</taxon>
        <taxon>Tracheophyta</taxon>
        <taxon>Spermatophyta</taxon>
        <taxon>Magnoliopsida</taxon>
        <taxon>eudicotyledons</taxon>
        <taxon>Gunneridae</taxon>
        <taxon>Pentapetalae</taxon>
        <taxon>rosids</taxon>
        <taxon>fabids</taxon>
        <taxon>Fabales</taxon>
        <taxon>Fabaceae</taxon>
        <taxon>Papilionoideae</taxon>
        <taxon>50 kb inversion clade</taxon>
        <taxon>NPAAA clade</taxon>
        <taxon>indigoferoid/millettioid clade</taxon>
        <taxon>Phaseoleae</taxon>
        <taxon>Canavalia</taxon>
    </lineage>
</organism>
<dbReference type="Proteomes" id="UP001367508">
    <property type="component" value="Unassembled WGS sequence"/>
</dbReference>
<evidence type="ECO:0000256" key="8">
    <source>
        <dbReference type="ARBA" id="ARBA00023303"/>
    </source>
</evidence>
<feature type="transmembrane region" description="Helical" evidence="9">
    <location>
        <begin position="128"/>
        <end position="148"/>
    </location>
</feature>
<dbReference type="EMBL" id="JAYMYQ010000011">
    <property type="protein sequence ID" value="KAK7306856.1"/>
    <property type="molecule type" value="Genomic_DNA"/>
</dbReference>
<dbReference type="GO" id="GO:0016020">
    <property type="term" value="C:membrane"/>
    <property type="evidence" value="ECO:0007669"/>
    <property type="project" value="UniProtKB-SubCell"/>
</dbReference>
<feature type="transmembrane region" description="Helical" evidence="9">
    <location>
        <begin position="160"/>
        <end position="180"/>
    </location>
</feature>
<evidence type="ECO:0000313" key="10">
    <source>
        <dbReference type="EMBL" id="KAK7306856.1"/>
    </source>
</evidence>
<evidence type="ECO:0000256" key="3">
    <source>
        <dbReference type="ARBA" id="ARBA00022448"/>
    </source>
</evidence>
<protein>
    <recommendedName>
        <fullName evidence="12">Aluminum-activated malate transporter 10</fullName>
    </recommendedName>
</protein>
<keyword evidence="7 9" id="KW-0472">Membrane</keyword>
<reference evidence="10 11" key="1">
    <citation type="submission" date="2024-01" db="EMBL/GenBank/DDBJ databases">
        <title>The genomes of 5 underutilized Papilionoideae crops provide insights into root nodulation and disease resistanc.</title>
        <authorList>
            <person name="Jiang F."/>
        </authorList>
    </citation>
    <scope>NUCLEOTIDE SEQUENCE [LARGE SCALE GENOMIC DNA]</scope>
    <source>
        <strain evidence="10">LVBAO_FW01</strain>
        <tissue evidence="10">Leaves</tissue>
    </source>
</reference>
<name>A0AAN9JZ40_CANGL</name>
<keyword evidence="4 9" id="KW-0812">Transmembrane</keyword>
<proteinExistence type="inferred from homology"/>
<evidence type="ECO:0000313" key="11">
    <source>
        <dbReference type="Proteomes" id="UP001367508"/>
    </source>
</evidence>
<sequence length="425" mass="47271">MAEDKKMEWRIKMEEGSSEREEQGGMWVVIIISRLVLKVCKFFKEALELGKNDPRKLIHCLKVGIALSAVSLVYYMKPLYDGFGGNAMWAIMTVVVVFEYTVVRICGTSLAGFLGFGVHWVASRAGEQLEPLIVGVSVFLLGCAATFSRFIPTIKARFDYGAMIFILTFSLVSVSGYRIHKLLDMAQNRLATIVVWFSTLVVMKLQQQNVKKKLLGYKCVLSSKATEDSMANFARWEPHHGGFNFRHPWKQHLKIGASMRSCATLIDALIGCINSENKAPNEIKKHIRSVSLKVGVNSACVIRELANTIRNMTNSSKVAMLVAEMNSATHELQHVLKSYPNLVISTPSTNGRDAKTEAPSPSSGELDPKIEVSLLEIIQVITVASLLIEIVTRVEGIVNTVEELSDLAEFQKVEQNIKSNMLQMV</sequence>
<evidence type="ECO:0000256" key="1">
    <source>
        <dbReference type="ARBA" id="ARBA00004141"/>
    </source>
</evidence>
<dbReference type="GO" id="GO:0015743">
    <property type="term" value="P:malate transport"/>
    <property type="evidence" value="ECO:0007669"/>
    <property type="project" value="InterPro"/>
</dbReference>
<comment type="subcellular location">
    <subcellularLocation>
        <location evidence="1">Membrane</location>
        <topology evidence="1">Multi-pass membrane protein</topology>
    </subcellularLocation>
</comment>
<keyword evidence="5 9" id="KW-1133">Transmembrane helix</keyword>
<keyword evidence="6" id="KW-0406">Ion transport</keyword>
<accession>A0AAN9JZ40</accession>
<dbReference type="InterPro" id="IPR020966">
    <property type="entry name" value="ALMT"/>
</dbReference>
<dbReference type="AlphaFoldDB" id="A0AAN9JZ40"/>
<dbReference type="PANTHER" id="PTHR31086">
    <property type="entry name" value="ALUMINUM-ACTIVATED MALATE TRANSPORTER 10"/>
    <property type="match status" value="1"/>
</dbReference>
<dbReference type="GO" id="GO:0034220">
    <property type="term" value="P:monoatomic ion transmembrane transport"/>
    <property type="evidence" value="ECO:0007669"/>
    <property type="project" value="UniProtKB-KW"/>
</dbReference>
<keyword evidence="8" id="KW-0407">Ion channel</keyword>